<dbReference type="KEGG" id="spal:FM071_09070"/>
<organism evidence="2 3">
    <name type="scientific">Sulfurimonas paralvinellae</name>
    <dbReference type="NCBI Taxonomy" id="317658"/>
    <lineage>
        <taxon>Bacteria</taxon>
        <taxon>Pseudomonadati</taxon>
        <taxon>Campylobacterota</taxon>
        <taxon>Epsilonproteobacteria</taxon>
        <taxon>Campylobacterales</taxon>
        <taxon>Sulfurimonadaceae</taxon>
        <taxon>Sulfurimonas</taxon>
    </lineage>
</organism>
<sequence length="285" mass="33238">MVKFLLSLLLLCTFAFAEDEVVLEEVSSQDDNLTTKIKSFLNDKTYEENKGFINVIFDPKSSFYQNDRVDAVKVVQTLKENGLLKLFFKKPQEFRLNFKTNGSPLFFVKLMGDTLRSIGYYRYVTTASNLDSSEFTWSINLTSEYATDPLVLQTQLQKSSCNIIDIEKNGPKEWTYVIDITKAKLNVQMLQASQEVKLKRSLYAHWLDVSKIRSLKIKSSRRNSWYPYIAYYDSSLHLVKILKRDKIYKEILLNIPKNATYIKISDLYTLKNVRDELILLPKGRR</sequence>
<dbReference type="RefSeq" id="WP_193110694.1">
    <property type="nucleotide sequence ID" value="NZ_CP041406.1"/>
</dbReference>
<dbReference type="Proteomes" id="UP000593580">
    <property type="component" value="Chromosome"/>
</dbReference>
<proteinExistence type="predicted"/>
<keyword evidence="3" id="KW-1185">Reference proteome</keyword>
<feature type="signal peptide" evidence="1">
    <location>
        <begin position="1"/>
        <end position="17"/>
    </location>
</feature>
<accession>A0A7M1B9P8</accession>
<name>A0A7M1B9P8_9BACT</name>
<keyword evidence="1" id="KW-0732">Signal</keyword>
<evidence type="ECO:0008006" key="4">
    <source>
        <dbReference type="Google" id="ProtNLM"/>
    </source>
</evidence>
<dbReference type="EMBL" id="CP041406">
    <property type="protein sequence ID" value="QOP46434.1"/>
    <property type="molecule type" value="Genomic_DNA"/>
</dbReference>
<dbReference type="AlphaFoldDB" id="A0A7M1B9P8"/>
<feature type="chain" id="PRO_5032442489" description="Periplasmic protein" evidence="1">
    <location>
        <begin position="18"/>
        <end position="285"/>
    </location>
</feature>
<gene>
    <name evidence="2" type="ORF">FM071_09070</name>
</gene>
<evidence type="ECO:0000313" key="2">
    <source>
        <dbReference type="EMBL" id="QOP46434.1"/>
    </source>
</evidence>
<reference evidence="2 3" key="1">
    <citation type="submission" date="2019-07" db="EMBL/GenBank/DDBJ databases">
        <title>Sulfurimonas paralvinellae sp. nov., a novel mesophilic, hydrogen- and sulfur-oxidizing chemolithoautotroph within the Epsilonproteo- bacteria isolated from a deep-sea hydrothermal vent polychaete nest, reclassification of Thiomicrospira denitrificans as Sulfurimonas denitrificans comb. nov. and emended description of the genus Sulfurimonas.</title>
        <authorList>
            <person name="Wang S."/>
            <person name="Jiang L."/>
            <person name="Shao Z."/>
        </authorList>
    </citation>
    <scope>NUCLEOTIDE SEQUENCE [LARGE SCALE GENOMIC DNA]</scope>
    <source>
        <strain evidence="2 3">GO25</strain>
    </source>
</reference>
<evidence type="ECO:0000256" key="1">
    <source>
        <dbReference type="SAM" id="SignalP"/>
    </source>
</evidence>
<evidence type="ECO:0000313" key="3">
    <source>
        <dbReference type="Proteomes" id="UP000593580"/>
    </source>
</evidence>
<protein>
    <recommendedName>
        <fullName evidence="4">Periplasmic protein</fullName>
    </recommendedName>
</protein>